<dbReference type="InterPro" id="IPR050765">
    <property type="entry name" value="Riboflavin_Biosynth_HTPR"/>
</dbReference>
<name>A0A2N0X8T0_9CORY</name>
<proteinExistence type="predicted"/>
<keyword evidence="3" id="KW-0560">Oxidoreductase</keyword>
<dbReference type="STRING" id="1121365.GCA_000375365_00002"/>
<evidence type="ECO:0000313" key="6">
    <source>
        <dbReference type="Proteomes" id="UP000233249"/>
    </source>
</evidence>
<evidence type="ECO:0000256" key="2">
    <source>
        <dbReference type="ARBA" id="ARBA00022857"/>
    </source>
</evidence>
<evidence type="ECO:0000256" key="3">
    <source>
        <dbReference type="ARBA" id="ARBA00023002"/>
    </source>
</evidence>
<dbReference type="SUPFAM" id="SSF53597">
    <property type="entry name" value="Dihydrofolate reductase-like"/>
    <property type="match status" value="1"/>
</dbReference>
<dbReference type="EMBL" id="PJAF01000007">
    <property type="protein sequence ID" value="PKF69118.1"/>
    <property type="molecule type" value="Genomic_DNA"/>
</dbReference>
<gene>
    <name evidence="5" type="ORF">CXB45_03865</name>
</gene>
<protein>
    <submittedName>
        <fullName evidence="5">Pyrimidine reductase family protein</fullName>
    </submittedName>
</protein>
<dbReference type="Pfam" id="PF01872">
    <property type="entry name" value="RibD_C"/>
    <property type="match status" value="1"/>
</dbReference>
<sequence>MQGMDLDTLLGPTLPLGDAELRAIAISGAVGTASLGGTSGALGNALDASLLQRLRQWSDAVLCAAGTVRSEDYSGVRLSKRAQAERLRESRPPLPPIATLSGSLDLDPRGAFFAEASVPPLIFTAREHSGSARARGFARAGAELFYLDDLTARGVVRRLRALGYPRISCEGGPRLYGDLLAARAIDVFHLTLAPFFGPRVERPLVEGPPGEATRWTLEQAYRHPDSTLFLRYRRAATEKGIKEPGLGTMIG</sequence>
<evidence type="ECO:0000313" key="5">
    <source>
        <dbReference type="EMBL" id="PKF69118.1"/>
    </source>
</evidence>
<reference evidence="5 6" key="1">
    <citation type="submission" date="2017-12" db="EMBL/GenBank/DDBJ databases">
        <title>Corynebacterium mastitidis 16-1433 Genome.</title>
        <authorList>
            <person name="Gulvik C.A."/>
        </authorList>
    </citation>
    <scope>NUCLEOTIDE SEQUENCE [LARGE SCALE GENOMIC DNA]</scope>
    <source>
        <strain evidence="5 6">16-1433</strain>
    </source>
</reference>
<evidence type="ECO:0000256" key="1">
    <source>
        <dbReference type="ARBA" id="ARBA00005104"/>
    </source>
</evidence>
<dbReference type="InterPro" id="IPR002734">
    <property type="entry name" value="RibDG_C"/>
</dbReference>
<feature type="domain" description="Bacterial bifunctional deaminase-reductase C-terminal" evidence="4">
    <location>
        <begin position="33"/>
        <end position="223"/>
    </location>
</feature>
<dbReference type="PANTHER" id="PTHR38011:SF7">
    <property type="entry name" value="2,5-DIAMINO-6-RIBOSYLAMINO-4(3H)-PYRIMIDINONE 5'-PHOSPHATE REDUCTASE"/>
    <property type="match status" value="1"/>
</dbReference>
<comment type="pathway">
    <text evidence="1">Cofactor biosynthesis; riboflavin biosynthesis.</text>
</comment>
<evidence type="ECO:0000259" key="4">
    <source>
        <dbReference type="Pfam" id="PF01872"/>
    </source>
</evidence>
<dbReference type="GO" id="GO:0009231">
    <property type="term" value="P:riboflavin biosynthetic process"/>
    <property type="evidence" value="ECO:0007669"/>
    <property type="project" value="InterPro"/>
</dbReference>
<dbReference type="Proteomes" id="UP000233249">
    <property type="component" value="Unassembled WGS sequence"/>
</dbReference>
<dbReference type="Gene3D" id="3.40.430.10">
    <property type="entry name" value="Dihydrofolate Reductase, subunit A"/>
    <property type="match status" value="1"/>
</dbReference>
<dbReference type="NCBIfam" id="NF010663">
    <property type="entry name" value="PRK14059.1-1"/>
    <property type="match status" value="1"/>
</dbReference>
<dbReference type="AlphaFoldDB" id="A0A2N0X8T0"/>
<dbReference type="PANTHER" id="PTHR38011">
    <property type="entry name" value="DIHYDROFOLATE REDUCTASE FAMILY PROTEIN (AFU_ORTHOLOGUE AFUA_8G06820)"/>
    <property type="match status" value="1"/>
</dbReference>
<comment type="caution">
    <text evidence="5">The sequence shown here is derived from an EMBL/GenBank/DDBJ whole genome shotgun (WGS) entry which is preliminary data.</text>
</comment>
<keyword evidence="2" id="KW-0521">NADP</keyword>
<dbReference type="GO" id="GO:0008703">
    <property type="term" value="F:5-amino-6-(5-phosphoribosylamino)uracil reductase activity"/>
    <property type="evidence" value="ECO:0007669"/>
    <property type="project" value="InterPro"/>
</dbReference>
<organism evidence="5 6">
    <name type="scientific">Corynebacterium mastitidis</name>
    <dbReference type="NCBI Taxonomy" id="161890"/>
    <lineage>
        <taxon>Bacteria</taxon>
        <taxon>Bacillati</taxon>
        <taxon>Actinomycetota</taxon>
        <taxon>Actinomycetes</taxon>
        <taxon>Mycobacteriales</taxon>
        <taxon>Corynebacteriaceae</taxon>
        <taxon>Corynebacterium</taxon>
    </lineage>
</organism>
<dbReference type="InterPro" id="IPR024072">
    <property type="entry name" value="DHFR-like_dom_sf"/>
</dbReference>
<accession>A0A2N0X8T0</accession>